<dbReference type="AlphaFoldDB" id="A0A3L9YB94"/>
<gene>
    <name evidence="1" type="ORF">D9R08_06355</name>
</gene>
<reference evidence="1 2" key="1">
    <citation type="submission" date="2018-10" db="EMBL/GenBank/DDBJ databases">
        <authorList>
            <person name="Jung H.S."/>
            <person name="Jeon C.O."/>
        </authorList>
    </citation>
    <scope>NUCLEOTIDE SEQUENCE [LARGE SCALE GENOMIC DNA]</scope>
    <source>
        <strain evidence="1 2">MA-7-27</strain>
    </source>
</reference>
<comment type="caution">
    <text evidence="1">The sequence shown here is derived from an EMBL/GenBank/DDBJ whole genome shotgun (WGS) entry which is preliminary data.</text>
</comment>
<keyword evidence="2" id="KW-1185">Reference proteome</keyword>
<evidence type="ECO:0000313" key="2">
    <source>
        <dbReference type="Proteomes" id="UP000281343"/>
    </source>
</evidence>
<proteinExistence type="predicted"/>
<dbReference type="EMBL" id="RCNT01000002">
    <property type="protein sequence ID" value="RMA43236.1"/>
    <property type="molecule type" value="Genomic_DNA"/>
</dbReference>
<organism evidence="1 2">
    <name type="scientific">Rhodophyticola porphyridii</name>
    <dbReference type="NCBI Taxonomy" id="1852017"/>
    <lineage>
        <taxon>Bacteria</taxon>
        <taxon>Pseudomonadati</taxon>
        <taxon>Pseudomonadota</taxon>
        <taxon>Alphaproteobacteria</taxon>
        <taxon>Rhodobacterales</taxon>
        <taxon>Roseobacteraceae</taxon>
        <taxon>Rhodophyticola</taxon>
    </lineage>
</organism>
<evidence type="ECO:0000313" key="1">
    <source>
        <dbReference type="EMBL" id="RMA43236.1"/>
    </source>
</evidence>
<accession>A0A3L9YB94</accession>
<dbReference type="Proteomes" id="UP000281343">
    <property type="component" value="Unassembled WGS sequence"/>
</dbReference>
<protein>
    <submittedName>
        <fullName evidence="1">Uncharacterized protein</fullName>
    </submittedName>
</protein>
<sequence length="126" mass="14615">MQIEVVHGTAIWPWIDFRSMATRSAWDIFSFDPGDIADIRLSQGQSMFYDSSLDDSFGPIRASLFLECRGGENCISQSFELRAMEGDGPVIQEYEVEISETYLWVTFPEEDRELFQMVILEWLQSR</sequence>
<name>A0A3L9YB94_9RHOB</name>